<evidence type="ECO:0000256" key="3">
    <source>
        <dbReference type="ARBA" id="ARBA00022729"/>
    </source>
</evidence>
<evidence type="ECO:0000256" key="4">
    <source>
        <dbReference type="SAM" id="MobiDB-lite"/>
    </source>
</evidence>
<organism evidence="6 7">
    <name type="scientific">Lasius platythorax</name>
    <dbReference type="NCBI Taxonomy" id="488582"/>
    <lineage>
        <taxon>Eukaryota</taxon>
        <taxon>Metazoa</taxon>
        <taxon>Ecdysozoa</taxon>
        <taxon>Arthropoda</taxon>
        <taxon>Hexapoda</taxon>
        <taxon>Insecta</taxon>
        <taxon>Pterygota</taxon>
        <taxon>Neoptera</taxon>
        <taxon>Endopterygota</taxon>
        <taxon>Hymenoptera</taxon>
        <taxon>Apocrita</taxon>
        <taxon>Aculeata</taxon>
        <taxon>Formicoidea</taxon>
        <taxon>Formicidae</taxon>
        <taxon>Formicinae</taxon>
        <taxon>Lasius</taxon>
        <taxon>Lasius</taxon>
    </lineage>
</organism>
<keyword evidence="7" id="KW-1185">Reference proteome</keyword>
<proteinExistence type="predicted"/>
<sequence>MRLLCLSLALAIIYIMAIVRAPRVEARATAKRATESSSSSSESWEVPAKPATPEQTVEAFALGIPTLLGGLYWTELAWKTMYNNSMHIANKIKSNPQLAETVQAYINKSLTW</sequence>
<evidence type="ECO:0000313" key="6">
    <source>
        <dbReference type="EMBL" id="CAL1676466.1"/>
    </source>
</evidence>
<feature type="region of interest" description="Disordered" evidence="4">
    <location>
        <begin position="29"/>
        <end position="51"/>
    </location>
</feature>
<dbReference type="Pfam" id="PF17499">
    <property type="entry name" value="Pilosulin"/>
    <property type="match status" value="1"/>
</dbReference>
<feature type="chain" id="PRO_5043808206" evidence="5">
    <location>
        <begin position="27"/>
        <end position="112"/>
    </location>
</feature>
<dbReference type="GO" id="GO:0005576">
    <property type="term" value="C:extracellular region"/>
    <property type="evidence" value="ECO:0007669"/>
    <property type="project" value="UniProtKB-SubCell"/>
</dbReference>
<feature type="signal peptide" evidence="5">
    <location>
        <begin position="1"/>
        <end position="26"/>
    </location>
</feature>
<gene>
    <name evidence="6" type="ORF">LPLAT_LOCUS2653</name>
</gene>
<keyword evidence="3 5" id="KW-0732">Signal</keyword>
<evidence type="ECO:0000313" key="7">
    <source>
        <dbReference type="Proteomes" id="UP001497644"/>
    </source>
</evidence>
<evidence type="ECO:0000256" key="2">
    <source>
        <dbReference type="ARBA" id="ARBA00022525"/>
    </source>
</evidence>
<evidence type="ECO:0000256" key="1">
    <source>
        <dbReference type="ARBA" id="ARBA00004613"/>
    </source>
</evidence>
<keyword evidence="2" id="KW-0964">Secreted</keyword>
<reference evidence="6" key="1">
    <citation type="submission" date="2024-04" db="EMBL/GenBank/DDBJ databases">
        <authorList>
            <consortium name="Molecular Ecology Group"/>
        </authorList>
    </citation>
    <scope>NUCLEOTIDE SEQUENCE</scope>
</reference>
<dbReference type="Proteomes" id="UP001497644">
    <property type="component" value="Chromosome 11"/>
</dbReference>
<dbReference type="EMBL" id="OZ034834">
    <property type="protein sequence ID" value="CAL1676466.1"/>
    <property type="molecule type" value="Genomic_DNA"/>
</dbReference>
<comment type="subcellular location">
    <subcellularLocation>
        <location evidence="1">Secreted</location>
    </subcellularLocation>
</comment>
<name>A0AAV2N9W7_9HYME</name>
<dbReference type="InterPro" id="IPR049518">
    <property type="entry name" value="Pilosulin"/>
</dbReference>
<evidence type="ECO:0000256" key="5">
    <source>
        <dbReference type="SAM" id="SignalP"/>
    </source>
</evidence>
<protein>
    <submittedName>
        <fullName evidence="6">Uncharacterized protein</fullName>
    </submittedName>
</protein>
<dbReference type="AlphaFoldDB" id="A0AAV2N9W7"/>
<accession>A0AAV2N9W7</accession>